<dbReference type="PANTHER" id="PTHR12526:SF629">
    <property type="entry name" value="TEICHURONIC ACID BIOSYNTHESIS GLYCOSYLTRANSFERASE TUAH-RELATED"/>
    <property type="match status" value="1"/>
</dbReference>
<reference evidence="4 5" key="1">
    <citation type="submission" date="2018-01" db="EMBL/GenBank/DDBJ databases">
        <title>Draft genome sequences of Chryseobacterium lactis NCTC11390, Chryseobacterium oncorhynchi 701B-08, and Chryseobacterium viscerum 687B-08.</title>
        <authorList>
            <person name="Jeong J.-J."/>
            <person name="Lee Y.J."/>
            <person name="Park B."/>
            <person name="Choi I.-G."/>
            <person name="Kim K.D."/>
        </authorList>
    </citation>
    <scope>NUCLEOTIDE SEQUENCE [LARGE SCALE GENOMIC DNA]</scope>
    <source>
        <strain evidence="4 5">NCTC11390</strain>
    </source>
</reference>
<evidence type="ECO:0000256" key="1">
    <source>
        <dbReference type="ARBA" id="ARBA00022676"/>
    </source>
</evidence>
<gene>
    <name evidence="4" type="ORF">C1637_10975</name>
    <name evidence="3" type="ORF">EG342_02965</name>
</gene>
<evidence type="ECO:0000313" key="6">
    <source>
        <dbReference type="Proteomes" id="UP000279972"/>
    </source>
</evidence>
<name>A0A3G6RVN2_CHRLC</name>
<reference evidence="3 6" key="2">
    <citation type="submission" date="2018-11" db="EMBL/GenBank/DDBJ databases">
        <title>Proposal to divide the Flavobacteriaceae and reorganize its genera based on Amino Acid Identity values calculated from whole genome sequences.</title>
        <authorList>
            <person name="Nicholson A.C."/>
            <person name="Gulvik C.A."/>
            <person name="Whitney A.M."/>
            <person name="Humrighouse B.W."/>
            <person name="Bell M."/>
            <person name="Holmes B."/>
            <person name="Steigerwalt A.G."/>
            <person name="Villarma A."/>
            <person name="Sheth M."/>
            <person name="Batra D."/>
            <person name="Pryor J."/>
            <person name="Bernardet J.-F."/>
            <person name="Hugo C."/>
            <person name="Kampfer P."/>
            <person name="Newman J."/>
            <person name="McQuiston J.R."/>
        </authorList>
    </citation>
    <scope>NUCLEOTIDE SEQUENCE [LARGE SCALE GENOMIC DNA]</scope>
    <source>
        <strain evidence="3 6">KC_1864</strain>
    </source>
</reference>
<dbReference type="Gene3D" id="3.40.50.2000">
    <property type="entry name" value="Glycogen Phosphorylase B"/>
    <property type="match status" value="2"/>
</dbReference>
<keyword evidence="2" id="KW-0808">Transferase</keyword>
<evidence type="ECO:0000313" key="5">
    <source>
        <dbReference type="Proteomes" id="UP000236262"/>
    </source>
</evidence>
<dbReference type="Proteomes" id="UP000279972">
    <property type="component" value="Chromosome"/>
</dbReference>
<keyword evidence="6" id="KW-1185">Reference proteome</keyword>
<dbReference type="KEGG" id="clac:EG342_02965"/>
<accession>A0A3G6RVN2</accession>
<dbReference type="GO" id="GO:0016757">
    <property type="term" value="F:glycosyltransferase activity"/>
    <property type="evidence" value="ECO:0007669"/>
    <property type="project" value="UniProtKB-KW"/>
</dbReference>
<dbReference type="RefSeq" id="WP_103291784.1">
    <property type="nucleotide sequence ID" value="NZ_CP033924.1"/>
</dbReference>
<evidence type="ECO:0000313" key="4">
    <source>
        <dbReference type="EMBL" id="PNW13344.1"/>
    </source>
</evidence>
<protein>
    <submittedName>
        <fullName evidence="3">Glycosyltransferase</fullName>
    </submittedName>
</protein>
<dbReference type="Pfam" id="PF13692">
    <property type="entry name" value="Glyco_trans_1_4"/>
    <property type="match status" value="1"/>
</dbReference>
<evidence type="ECO:0000256" key="2">
    <source>
        <dbReference type="ARBA" id="ARBA00022679"/>
    </source>
</evidence>
<dbReference type="Proteomes" id="UP000236262">
    <property type="component" value="Unassembled WGS sequence"/>
</dbReference>
<dbReference type="EMBL" id="CP033924">
    <property type="protein sequence ID" value="AZA80935.1"/>
    <property type="molecule type" value="Genomic_DNA"/>
</dbReference>
<evidence type="ECO:0000313" key="3">
    <source>
        <dbReference type="EMBL" id="AZA80935.1"/>
    </source>
</evidence>
<organism evidence="4 5">
    <name type="scientific">Chryseobacterium lactis</name>
    <dbReference type="NCBI Taxonomy" id="1241981"/>
    <lineage>
        <taxon>Bacteria</taxon>
        <taxon>Pseudomonadati</taxon>
        <taxon>Bacteroidota</taxon>
        <taxon>Flavobacteriia</taxon>
        <taxon>Flavobacteriales</taxon>
        <taxon>Weeksellaceae</taxon>
        <taxon>Chryseobacterium group</taxon>
        <taxon>Chryseobacterium</taxon>
    </lineage>
</organism>
<dbReference type="PANTHER" id="PTHR12526">
    <property type="entry name" value="GLYCOSYLTRANSFERASE"/>
    <property type="match status" value="1"/>
</dbReference>
<dbReference type="AlphaFoldDB" id="A0A3G6RVN2"/>
<dbReference type="EMBL" id="PPEH01000004">
    <property type="protein sequence ID" value="PNW13344.1"/>
    <property type="molecule type" value="Genomic_DNA"/>
</dbReference>
<dbReference type="SUPFAM" id="SSF53756">
    <property type="entry name" value="UDP-Glycosyltransferase/glycogen phosphorylase"/>
    <property type="match status" value="1"/>
</dbReference>
<dbReference type="OrthoDB" id="1059846at2"/>
<keyword evidence="1" id="KW-0328">Glycosyltransferase</keyword>
<sequence>MKKKLLYFMPDNPMSGKAGNTTRLNQMLSYFNTFESVEITFVSLKDWGLWKEDEKILFSEKYPNIELILLDKKYKHHFFKYFFLYKLPYLFRKNPIDMTSWILRKEFAEIANTRHFDNFIISYATWGEIINKVKTKSNFIIDTHDFITAQNSNKCKKIGKLFQGEIDILKKFDEIWTYSVEEEYIFGQFTNKKVKHMPVPFPQKQLMPLQHKYKYDVVYVASNNPHNVNSINWFLEKVLPHLKDTIKIHIIGKVGKEIKKEYPDVVIHGMVDDLKEFYDNARITICPMLSGTGVKIKVLESLSNNLPVVTNTRGVDGLSQKVDNGCLVTDDAKEFAEYMEILLKNDELYDALRHKAHEFIKNNHSLEKEIVFFKNKFS</sequence>
<proteinExistence type="predicted"/>